<dbReference type="PANTHER" id="PTHR33360">
    <property type="entry name" value="TRANSPOSASE FOR INSERTION SEQUENCE ELEMENT IS200"/>
    <property type="match status" value="1"/>
</dbReference>
<dbReference type="SUPFAM" id="SSF143422">
    <property type="entry name" value="Transposase IS200-like"/>
    <property type="match status" value="1"/>
</dbReference>
<evidence type="ECO:0000313" key="3">
    <source>
        <dbReference type="Proteomes" id="UP001524383"/>
    </source>
</evidence>
<dbReference type="RefSeq" id="WP_255332954.1">
    <property type="nucleotide sequence ID" value="NZ_VOTZ01000017.1"/>
</dbReference>
<proteinExistence type="predicted"/>
<dbReference type="PANTHER" id="PTHR33360:SF2">
    <property type="entry name" value="TRANSPOSASE FOR INSERTION SEQUENCE ELEMENT IS200"/>
    <property type="match status" value="1"/>
</dbReference>
<dbReference type="AlphaFoldDB" id="A0ABD4TJ85"/>
<dbReference type="EMBL" id="VOTZ01000017">
    <property type="protein sequence ID" value="MCQ1538992.1"/>
    <property type="molecule type" value="Genomic_DNA"/>
</dbReference>
<dbReference type="SMART" id="SM01321">
    <property type="entry name" value="Y1_Tnp"/>
    <property type="match status" value="1"/>
</dbReference>
<gene>
    <name evidence="2" type="primary">tnpA</name>
    <name evidence="2" type="ORF">FTO68_08380</name>
</gene>
<sequence>MAKERWTHSDTTVYNIGYHIIWCPKYRRKVLQSPISERLEVLLKEKADEIGVVIETMEVMPDHLHLFVKAKPTASPHWIVQQLKGYTSRILRQEFKPLRTRLPSLWTRSYYVESCGHISEDAVKKYIEDQKRN</sequence>
<protein>
    <submittedName>
        <fullName evidence="2">IS200/IS605 family transposase</fullName>
    </submittedName>
</protein>
<keyword evidence="3" id="KW-1185">Reference proteome</keyword>
<reference evidence="2 3" key="1">
    <citation type="submission" date="2019-08" db="EMBL/GenBank/DDBJ databases">
        <authorList>
            <person name="Chen S.-C."/>
            <person name="Lai M.-C."/>
            <person name="You Y.-T."/>
        </authorList>
    </citation>
    <scope>NUCLEOTIDE SEQUENCE [LARGE SCALE GENOMIC DNA]</scope>
    <source>
        <strain evidence="2 3">P2F9704a</strain>
    </source>
</reference>
<evidence type="ECO:0000259" key="1">
    <source>
        <dbReference type="SMART" id="SM01321"/>
    </source>
</evidence>
<dbReference type="Gene3D" id="3.30.70.1290">
    <property type="entry name" value="Transposase IS200-like"/>
    <property type="match status" value="1"/>
</dbReference>
<accession>A0ABD4TJ85</accession>
<feature type="domain" description="Transposase IS200-like" evidence="1">
    <location>
        <begin position="13"/>
        <end position="130"/>
    </location>
</feature>
<organism evidence="2 3">
    <name type="scientific">Methanocalculus taiwanensis</name>
    <dbReference type="NCBI Taxonomy" id="106207"/>
    <lineage>
        <taxon>Archaea</taxon>
        <taxon>Methanobacteriati</taxon>
        <taxon>Methanobacteriota</taxon>
        <taxon>Stenosarchaea group</taxon>
        <taxon>Methanomicrobia</taxon>
        <taxon>Methanomicrobiales</taxon>
        <taxon>Methanocalculaceae</taxon>
        <taxon>Methanocalculus</taxon>
    </lineage>
</organism>
<dbReference type="InterPro" id="IPR002686">
    <property type="entry name" value="Transposase_17"/>
</dbReference>
<comment type="caution">
    <text evidence="2">The sequence shown here is derived from an EMBL/GenBank/DDBJ whole genome shotgun (WGS) entry which is preliminary data.</text>
</comment>
<evidence type="ECO:0000313" key="2">
    <source>
        <dbReference type="EMBL" id="MCQ1538992.1"/>
    </source>
</evidence>
<dbReference type="Pfam" id="PF01797">
    <property type="entry name" value="Y1_Tnp"/>
    <property type="match status" value="1"/>
</dbReference>
<dbReference type="InterPro" id="IPR036515">
    <property type="entry name" value="Transposase_17_sf"/>
</dbReference>
<name>A0ABD4TJ85_9EURY</name>
<dbReference type="NCBIfam" id="NF033573">
    <property type="entry name" value="transpos_IS200"/>
    <property type="match status" value="1"/>
</dbReference>
<dbReference type="Proteomes" id="UP001524383">
    <property type="component" value="Unassembled WGS sequence"/>
</dbReference>